<dbReference type="Proteomes" id="UP000030108">
    <property type="component" value="Unassembled WGS sequence"/>
</dbReference>
<dbReference type="OrthoDB" id="3266026at2759"/>
<comment type="caution">
    <text evidence="2">The sequence shown here is derived from an EMBL/GenBank/DDBJ whole genome shotgun (WGS) entry which is preliminary data.</text>
</comment>
<feature type="compositionally biased region" description="Low complexity" evidence="1">
    <location>
        <begin position="55"/>
        <end position="65"/>
    </location>
</feature>
<reference evidence="3" key="1">
    <citation type="journal article" date="2014" name="Genome Announc.">
        <title>Draft genome sequence of the plant-pathogenic soil fungus Rhizoctonia solani anastomosis group 3 strain Rhs1AP.</title>
        <authorList>
            <person name="Cubeta M.A."/>
            <person name="Thomas E."/>
            <person name="Dean R.A."/>
            <person name="Jabaji S."/>
            <person name="Neate S.M."/>
            <person name="Tavantzis S."/>
            <person name="Toda T."/>
            <person name="Vilgalys R."/>
            <person name="Bharathan N."/>
            <person name="Fedorova-Abrams N."/>
            <person name="Pakala S.B."/>
            <person name="Pakala S.M."/>
            <person name="Zafar N."/>
            <person name="Joardar V."/>
            <person name="Losada L."/>
            <person name="Nierman W.C."/>
        </authorList>
    </citation>
    <scope>NUCLEOTIDE SEQUENCE [LARGE SCALE GENOMIC DNA]</scope>
    <source>
        <strain evidence="3">AG-3</strain>
    </source>
</reference>
<dbReference type="EMBL" id="JATN01000321">
    <property type="protein sequence ID" value="EUC59173.1"/>
    <property type="molecule type" value="Genomic_DNA"/>
</dbReference>
<evidence type="ECO:0000313" key="3">
    <source>
        <dbReference type="Proteomes" id="UP000030108"/>
    </source>
</evidence>
<protein>
    <recommendedName>
        <fullName evidence="4">Vegetative incompatibility protein HET-E-1</fullName>
    </recommendedName>
</protein>
<sequence length="203" mass="21635">MSSQFPPSDQEKHGIRKSIRKGAKWFKDAVRPSSAPPSSGNPESLAAPNIGSENLSLSRPTTPLLAPAPPPADLELDRGGITPSPGPATQTFVPDTKVETPMEHNKSDNAGLSRLIGALRTIESTVELFPPLKSAVGALIGSLDIVQSEQKAVTNRADYEDLADEFELLAKMVRQYAGELESEPSNGSIANIAQYAAFLDTRS</sequence>
<dbReference type="AlphaFoldDB" id="A0A0A1ULM3"/>
<name>A0A0A1ULM3_9AGAM</name>
<feature type="compositionally biased region" description="Basic residues" evidence="1">
    <location>
        <begin position="14"/>
        <end position="24"/>
    </location>
</feature>
<feature type="region of interest" description="Disordered" evidence="1">
    <location>
        <begin position="1"/>
        <end position="92"/>
    </location>
</feature>
<organism evidence="2 3">
    <name type="scientific">Rhizoctonia solani AG-3 Rhs1AP</name>
    <dbReference type="NCBI Taxonomy" id="1086054"/>
    <lineage>
        <taxon>Eukaryota</taxon>
        <taxon>Fungi</taxon>
        <taxon>Dikarya</taxon>
        <taxon>Basidiomycota</taxon>
        <taxon>Agaricomycotina</taxon>
        <taxon>Agaricomycetes</taxon>
        <taxon>Cantharellales</taxon>
        <taxon>Ceratobasidiaceae</taxon>
        <taxon>Rhizoctonia</taxon>
    </lineage>
</organism>
<feature type="non-terminal residue" evidence="2">
    <location>
        <position position="203"/>
    </location>
</feature>
<evidence type="ECO:0000313" key="2">
    <source>
        <dbReference type="EMBL" id="EUC59173.1"/>
    </source>
</evidence>
<accession>A0A0A1ULM3</accession>
<evidence type="ECO:0008006" key="4">
    <source>
        <dbReference type="Google" id="ProtNLM"/>
    </source>
</evidence>
<proteinExistence type="predicted"/>
<evidence type="ECO:0000256" key="1">
    <source>
        <dbReference type="SAM" id="MobiDB-lite"/>
    </source>
</evidence>
<gene>
    <name evidence="2" type="ORF">RSOL_300950</name>
</gene>